<evidence type="ECO:0000313" key="3">
    <source>
        <dbReference type="Proteomes" id="UP001523216"/>
    </source>
</evidence>
<dbReference type="EMBL" id="JAMQOL010000075">
    <property type="protein sequence ID" value="MCM4084292.1"/>
    <property type="molecule type" value="Genomic_DNA"/>
</dbReference>
<dbReference type="InterPro" id="IPR050266">
    <property type="entry name" value="AB_hydrolase_sf"/>
</dbReference>
<dbReference type="InterPro" id="IPR029058">
    <property type="entry name" value="AB_hydrolase_fold"/>
</dbReference>
<gene>
    <name evidence="2" type="ORF">LXN57_42845</name>
</gene>
<dbReference type="Pfam" id="PF12146">
    <property type="entry name" value="Hydrolase_4"/>
    <property type="match status" value="1"/>
</dbReference>
<dbReference type="PANTHER" id="PTHR43798">
    <property type="entry name" value="MONOACYLGLYCEROL LIPASE"/>
    <property type="match status" value="1"/>
</dbReference>
<dbReference type="InterPro" id="IPR022742">
    <property type="entry name" value="Hydrolase_4"/>
</dbReference>
<keyword evidence="3" id="KW-1185">Reference proteome</keyword>
<comment type="caution">
    <text evidence="2">The sequence shown here is derived from an EMBL/GenBank/DDBJ whole genome shotgun (WGS) entry which is preliminary data.</text>
</comment>
<feature type="domain" description="Serine aminopeptidase S33" evidence="1">
    <location>
        <begin position="45"/>
        <end position="162"/>
    </location>
</feature>
<accession>A0ABT0YE20</accession>
<dbReference type="Gene3D" id="3.40.50.1820">
    <property type="entry name" value="alpha/beta hydrolase"/>
    <property type="match status" value="1"/>
</dbReference>
<dbReference type="RefSeq" id="WP_251804045.1">
    <property type="nucleotide sequence ID" value="NZ_JAMQOL010000075.1"/>
</dbReference>
<evidence type="ECO:0000313" key="2">
    <source>
        <dbReference type="EMBL" id="MCM4084292.1"/>
    </source>
</evidence>
<evidence type="ECO:0000259" key="1">
    <source>
        <dbReference type="Pfam" id="PF12146"/>
    </source>
</evidence>
<sequence>MRSLDNLSSFATADRSAQAVIAAEAADPDIRPQSRSILLSHGSRTRRAVLLLHGYRHGPEQMDELARDFFTRGYNVWIPRAPGHGTTDRRAERRITVESLTTYASQGMDIADGLGDEVGVVGISAGGILAAWLAQHRSDTVRRVLLFSPFFAPSPRQVPALMVRPLIFLYGHGLLPDHITSRGYSLATISRYLAIARDLSSPSGRTGLRSIAVAFSPLDDVVDTVAATAVPGRIADAAGIPVHTLLLPESLGFGHNTLALSGRPDAGRLREQYIQLYEGQRSTR</sequence>
<protein>
    <submittedName>
        <fullName evidence="2">Alpha/beta fold hydrolase</fullName>
    </submittedName>
</protein>
<dbReference type="Proteomes" id="UP001523216">
    <property type="component" value="Unassembled WGS sequence"/>
</dbReference>
<dbReference type="PANTHER" id="PTHR43798:SF33">
    <property type="entry name" value="HYDROLASE, PUTATIVE (AFU_ORTHOLOGUE AFUA_2G14860)-RELATED"/>
    <property type="match status" value="1"/>
</dbReference>
<dbReference type="SUPFAM" id="SSF53474">
    <property type="entry name" value="alpha/beta-Hydrolases"/>
    <property type="match status" value="1"/>
</dbReference>
<proteinExistence type="predicted"/>
<dbReference type="GO" id="GO:0016787">
    <property type="term" value="F:hydrolase activity"/>
    <property type="evidence" value="ECO:0007669"/>
    <property type="project" value="UniProtKB-KW"/>
</dbReference>
<organism evidence="2 3">
    <name type="scientific">Paractinoplanes hotanensis</name>
    <dbReference type="NCBI Taxonomy" id="2906497"/>
    <lineage>
        <taxon>Bacteria</taxon>
        <taxon>Bacillati</taxon>
        <taxon>Actinomycetota</taxon>
        <taxon>Actinomycetes</taxon>
        <taxon>Micromonosporales</taxon>
        <taxon>Micromonosporaceae</taxon>
        <taxon>Paractinoplanes</taxon>
    </lineage>
</organism>
<reference evidence="2 3" key="1">
    <citation type="submission" date="2022-06" db="EMBL/GenBank/DDBJ databases">
        <title>Actinoplanes abujensis sp. nov., isolated from Nigerian arid soil.</title>
        <authorList>
            <person name="Ding P."/>
        </authorList>
    </citation>
    <scope>NUCLEOTIDE SEQUENCE [LARGE SCALE GENOMIC DNA]</scope>
    <source>
        <strain evidence="3">TRM88002</strain>
    </source>
</reference>
<keyword evidence="2" id="KW-0378">Hydrolase</keyword>
<name>A0ABT0YE20_9ACTN</name>